<evidence type="ECO:0000313" key="2">
    <source>
        <dbReference type="EMBL" id="MCP2310903.1"/>
    </source>
</evidence>
<feature type="signal peptide" evidence="1">
    <location>
        <begin position="1"/>
        <end position="20"/>
    </location>
</feature>
<keyword evidence="3" id="KW-1185">Reference proteome</keyword>
<dbReference type="RefSeq" id="WP_253800754.1">
    <property type="nucleotide sequence ID" value="NZ_BAAAUB010000047.1"/>
</dbReference>
<evidence type="ECO:0000256" key="1">
    <source>
        <dbReference type="SAM" id="SignalP"/>
    </source>
</evidence>
<organism evidence="2 3">
    <name type="scientific">Kitasatospora paracochleata</name>
    <dbReference type="NCBI Taxonomy" id="58354"/>
    <lineage>
        <taxon>Bacteria</taxon>
        <taxon>Bacillati</taxon>
        <taxon>Actinomycetota</taxon>
        <taxon>Actinomycetes</taxon>
        <taxon>Kitasatosporales</taxon>
        <taxon>Streptomycetaceae</taxon>
        <taxon>Kitasatospora</taxon>
    </lineage>
</organism>
<sequence>MAAALLTATACSSSASPATAPAASGTAAAAGAAAPKPVPAKDAAAVLASLAAAVPSAKQGTVVTEASDANHLLGRPGQYTSKVTFTDSRIQAADVDGFKEDDVERGGAVEVFASAKDAQTRAAYIQSVVKGLPALMEYDFVHGPVVVRASRFLTPTQAGELDKAAAVFGAGS</sequence>
<dbReference type="Proteomes" id="UP001206483">
    <property type="component" value="Unassembled WGS sequence"/>
</dbReference>
<evidence type="ECO:0000313" key="3">
    <source>
        <dbReference type="Proteomes" id="UP001206483"/>
    </source>
</evidence>
<keyword evidence="1" id="KW-0732">Signal</keyword>
<protein>
    <recommendedName>
        <fullName evidence="4">Lipoprotein</fullName>
    </recommendedName>
</protein>
<comment type="caution">
    <text evidence="2">The sequence shown here is derived from an EMBL/GenBank/DDBJ whole genome shotgun (WGS) entry which is preliminary data.</text>
</comment>
<dbReference type="EMBL" id="JAMZDX010000004">
    <property type="protein sequence ID" value="MCP2310903.1"/>
    <property type="molecule type" value="Genomic_DNA"/>
</dbReference>
<evidence type="ECO:0008006" key="4">
    <source>
        <dbReference type="Google" id="ProtNLM"/>
    </source>
</evidence>
<gene>
    <name evidence="2" type="ORF">FHR36_004066</name>
</gene>
<accession>A0ABT1J184</accession>
<proteinExistence type="predicted"/>
<name>A0ABT1J184_9ACTN</name>
<reference evidence="2 3" key="1">
    <citation type="submission" date="2022-06" db="EMBL/GenBank/DDBJ databases">
        <title>Sequencing the genomes of 1000 actinobacteria strains.</title>
        <authorList>
            <person name="Klenk H.-P."/>
        </authorList>
    </citation>
    <scope>NUCLEOTIDE SEQUENCE [LARGE SCALE GENOMIC DNA]</scope>
    <source>
        <strain evidence="2 3">DSM 41656</strain>
    </source>
</reference>
<feature type="chain" id="PRO_5045569344" description="Lipoprotein" evidence="1">
    <location>
        <begin position="21"/>
        <end position="172"/>
    </location>
</feature>